<protein>
    <submittedName>
        <fullName evidence="2">Heat shock protein 70</fullName>
    </submittedName>
</protein>
<proteinExistence type="predicted"/>
<reference evidence="2" key="1">
    <citation type="submission" date="2022-11" db="UniProtKB">
        <authorList>
            <consortium name="WormBaseParasite"/>
        </authorList>
    </citation>
    <scope>IDENTIFICATION</scope>
</reference>
<evidence type="ECO:0000313" key="1">
    <source>
        <dbReference type="Proteomes" id="UP000887579"/>
    </source>
</evidence>
<dbReference type="Proteomes" id="UP000887579">
    <property type="component" value="Unplaced"/>
</dbReference>
<name>A0AC34G6M4_9BILA</name>
<sequence length="331" mass="37645">MSSNRSDSIIQLPNYYEFYITFKVDLNEIYYVNIHEQPVEHELIDWDVNVTSDKMKDVLNSPFFKSSTTVKSYNIPTVSNPTTVPLDNTGERLLPSYLAYDEKNYICGRVAVNRLRNFSKSVIFDSKRIIGRRINEIEIDSNWPFNISSKNDKVVMEIKKLNVTVEISAEEAATDLLKYMKKKAEEFQAKKLVKVVITVPAAFNEKQKDATIQAAKSAGWNEIILLPEPIAAAFAYFIDRPISNNSNVLLFDLGGGTLDVCIFNITDGKIQIISNNGDSKLGGRDFDTVLFNYFKNKLASKFGIALIKDKKYKLLFHCQQIKEDLSTIENC</sequence>
<organism evidence="1 2">
    <name type="scientific">Panagrolaimus sp. ES5</name>
    <dbReference type="NCBI Taxonomy" id="591445"/>
    <lineage>
        <taxon>Eukaryota</taxon>
        <taxon>Metazoa</taxon>
        <taxon>Ecdysozoa</taxon>
        <taxon>Nematoda</taxon>
        <taxon>Chromadorea</taxon>
        <taxon>Rhabditida</taxon>
        <taxon>Tylenchina</taxon>
        <taxon>Panagrolaimomorpha</taxon>
        <taxon>Panagrolaimoidea</taxon>
        <taxon>Panagrolaimidae</taxon>
        <taxon>Panagrolaimus</taxon>
    </lineage>
</organism>
<accession>A0AC34G6M4</accession>
<dbReference type="WBParaSite" id="ES5_v2.g25360.t1">
    <property type="protein sequence ID" value="ES5_v2.g25360.t1"/>
    <property type="gene ID" value="ES5_v2.g25360"/>
</dbReference>
<evidence type="ECO:0000313" key="2">
    <source>
        <dbReference type="WBParaSite" id="ES5_v2.g25360.t1"/>
    </source>
</evidence>